<dbReference type="RefSeq" id="WP_068323310.1">
    <property type="nucleotide sequence ID" value="NZ_CP010835.1"/>
</dbReference>
<dbReference type="AlphaFoldDB" id="A0A127BAT7"/>
<dbReference type="SUPFAM" id="SSF55729">
    <property type="entry name" value="Acyl-CoA N-acyltransferases (Nat)"/>
    <property type="match status" value="1"/>
</dbReference>
<reference evidence="4 5" key="2">
    <citation type="journal article" date="2016" name="Int. J. Syst. Evol. Microbiol.">
        <title>Pyrococcus kukulkanii sp. nov., a hyperthermophilic, piezophilic archaeon isolated from a deep-sea hydrothermal vent.</title>
        <authorList>
            <person name="Callac N."/>
            <person name="Oger P."/>
            <person name="Lesongeur F."/>
            <person name="Rattray J.E."/>
            <person name="Vannier P."/>
            <person name="Michoud G."/>
            <person name="Beauverger M."/>
            <person name="Gayet N."/>
            <person name="Rouxel O."/>
            <person name="Jebbar M."/>
            <person name="Godfroy A."/>
        </authorList>
    </citation>
    <scope>NUCLEOTIDE SEQUENCE [LARGE SCALE GENOMIC DNA]</scope>
    <source>
        <strain evidence="4 5">NCB100</strain>
    </source>
</reference>
<evidence type="ECO:0000313" key="5">
    <source>
        <dbReference type="Proteomes" id="UP000070587"/>
    </source>
</evidence>
<name>A0A127BAT7_9EURY</name>
<dbReference type="PANTHER" id="PTHR43800:SF1">
    <property type="entry name" value="PEPTIDYL-LYSINE N-ACETYLTRANSFERASE YJAB"/>
    <property type="match status" value="1"/>
</dbReference>
<accession>A0A127BAT7</accession>
<dbReference type="Pfam" id="PF00583">
    <property type="entry name" value="Acetyltransf_1"/>
    <property type="match status" value="1"/>
</dbReference>
<keyword evidence="1 4" id="KW-0808">Transferase</keyword>
<dbReference type="KEGG" id="pyc:TQ32_08070"/>
<keyword evidence="2" id="KW-0012">Acyltransferase</keyword>
<dbReference type="InterPro" id="IPR000182">
    <property type="entry name" value="GNAT_dom"/>
</dbReference>
<evidence type="ECO:0000256" key="1">
    <source>
        <dbReference type="ARBA" id="ARBA00022679"/>
    </source>
</evidence>
<dbReference type="STRING" id="1609559.TQ32_08070"/>
<dbReference type="OrthoDB" id="38613at2157"/>
<evidence type="ECO:0000313" key="4">
    <source>
        <dbReference type="EMBL" id="AMM54442.1"/>
    </source>
</evidence>
<dbReference type="PROSITE" id="PS51186">
    <property type="entry name" value="GNAT"/>
    <property type="match status" value="1"/>
</dbReference>
<dbReference type="GO" id="GO:0016747">
    <property type="term" value="F:acyltransferase activity, transferring groups other than amino-acyl groups"/>
    <property type="evidence" value="ECO:0007669"/>
    <property type="project" value="InterPro"/>
</dbReference>
<sequence>MKIFQVTRENLSDFQDLYVEFFRELRGKQGWGFNEGELKREAKEYFERGDLIFIAYKNEPAGFIRLSSREGCYWIEELFVKPKFRGQGIGKALVKRAEEEVKKHDDALYLYVLPQDKDAIAFWKKMGYRIVNTIELMKDLSDEKVPLRTIEILGEEFKIFKWSREKYTREELEFLDLLEDFYSKGGTKEEFISIVSRGLKEWLYGLEECERVL</sequence>
<dbReference type="EMBL" id="CP010835">
    <property type="protein sequence ID" value="AMM54442.1"/>
    <property type="molecule type" value="Genomic_DNA"/>
</dbReference>
<protein>
    <submittedName>
        <fullName evidence="4">Acetyltransferase</fullName>
    </submittedName>
</protein>
<proteinExistence type="predicted"/>
<organism evidence="4 5">
    <name type="scientific">Pyrococcus kukulkanii</name>
    <dbReference type="NCBI Taxonomy" id="1609559"/>
    <lineage>
        <taxon>Archaea</taxon>
        <taxon>Methanobacteriati</taxon>
        <taxon>Methanobacteriota</taxon>
        <taxon>Thermococci</taxon>
        <taxon>Thermococcales</taxon>
        <taxon>Thermococcaceae</taxon>
        <taxon>Pyrococcus</taxon>
    </lineage>
</organism>
<dbReference type="InterPro" id="IPR016181">
    <property type="entry name" value="Acyl_CoA_acyltransferase"/>
</dbReference>
<feature type="domain" description="N-acetyltransferase" evidence="3">
    <location>
        <begin position="1"/>
        <end position="151"/>
    </location>
</feature>
<dbReference type="CDD" id="cd04301">
    <property type="entry name" value="NAT_SF"/>
    <property type="match status" value="1"/>
</dbReference>
<evidence type="ECO:0000256" key="2">
    <source>
        <dbReference type="ARBA" id="ARBA00023315"/>
    </source>
</evidence>
<dbReference type="GeneID" id="28491785"/>
<dbReference type="PANTHER" id="PTHR43800">
    <property type="entry name" value="PEPTIDYL-LYSINE N-ACETYLTRANSFERASE YJAB"/>
    <property type="match status" value="1"/>
</dbReference>
<dbReference type="PATRIC" id="fig|1609559.3.peg.1686"/>
<gene>
    <name evidence="4" type="ORF">TQ32_08070</name>
</gene>
<dbReference type="Proteomes" id="UP000070587">
    <property type="component" value="Chromosome"/>
</dbReference>
<dbReference type="Gene3D" id="3.40.630.30">
    <property type="match status" value="1"/>
</dbReference>
<evidence type="ECO:0000259" key="3">
    <source>
        <dbReference type="PROSITE" id="PS51186"/>
    </source>
</evidence>
<reference evidence="5" key="1">
    <citation type="submission" date="2015-02" db="EMBL/GenBank/DDBJ databases">
        <title>Pyrococcus kukulkanii sp. nov., a novel hyperthermophilic archaeon isolated from a deep-sea hydrothermal vent at the Guaymas Basin.</title>
        <authorList>
            <person name="Oger P.M."/>
            <person name="Callac N."/>
            <person name="Jebbar M."/>
            <person name="Godfroy A."/>
        </authorList>
    </citation>
    <scope>NUCLEOTIDE SEQUENCE [LARGE SCALE GENOMIC DNA]</scope>
    <source>
        <strain evidence="5">NCB100</strain>
    </source>
</reference>